<dbReference type="InterPro" id="IPR009078">
    <property type="entry name" value="Ferritin-like_SF"/>
</dbReference>
<comment type="caution">
    <text evidence="3">The sequence shown here is derived from an EMBL/GenBank/DDBJ whole genome shotgun (WGS) entry which is preliminary data.</text>
</comment>
<dbReference type="RefSeq" id="WP_148771178.1">
    <property type="nucleotide sequence ID" value="NZ_VSSS01000011.1"/>
</dbReference>
<dbReference type="GO" id="GO:0016709">
    <property type="term" value="F:oxidoreductase activity, acting on paired donors, with incorporation or reduction of molecular oxygen, NAD(P)H as one donor, and incorporation of one atom of oxygen"/>
    <property type="evidence" value="ECO:0007669"/>
    <property type="project" value="InterPro"/>
</dbReference>
<keyword evidence="4" id="KW-1185">Reference proteome</keyword>
<reference evidence="3 4" key="1">
    <citation type="submission" date="2019-08" db="EMBL/GenBank/DDBJ databases">
        <title>Bradyrhizobium hipponensis sp. nov., a rhizobium isolated from a Lupinus angustifolius root nodule in Tunisia.</title>
        <authorList>
            <person name="Off K."/>
            <person name="Rejili M."/>
            <person name="Mars M."/>
            <person name="Brachmann A."/>
            <person name="Marin M."/>
        </authorList>
    </citation>
    <scope>NUCLEOTIDE SEQUENCE [LARGE SCALE GENOMIC DNA]</scope>
    <source>
        <strain evidence="3 4">CTAW71</strain>
    </source>
</reference>
<dbReference type="OrthoDB" id="9806768at2"/>
<dbReference type="PIRSF" id="PIRSF000040">
    <property type="entry name" value="MMOH_comp"/>
    <property type="match status" value="1"/>
</dbReference>
<dbReference type="AlphaFoldDB" id="A0A5D3KYQ9"/>
<protein>
    <submittedName>
        <fullName evidence="3">Toluene hydroxylase</fullName>
    </submittedName>
</protein>
<dbReference type="InterPro" id="IPR012078">
    <property type="entry name" value="MP_mOase_hydro"/>
</dbReference>
<dbReference type="CDD" id="cd01058">
    <property type="entry name" value="AAMH_B"/>
    <property type="match status" value="1"/>
</dbReference>
<accession>A0A5D3KYQ9</accession>
<evidence type="ECO:0000313" key="3">
    <source>
        <dbReference type="EMBL" id="TYL98700.1"/>
    </source>
</evidence>
<dbReference type="Pfam" id="PF02332">
    <property type="entry name" value="Phenol_Hydrox"/>
    <property type="match status" value="1"/>
</dbReference>
<gene>
    <name evidence="3" type="ORF">FXB40_05490</name>
</gene>
<dbReference type="InterPro" id="IPR003430">
    <property type="entry name" value="Phenol_Hydrox"/>
</dbReference>
<organism evidence="3 4">
    <name type="scientific">Bradyrhizobium rifense</name>
    <dbReference type="NCBI Taxonomy" id="515499"/>
    <lineage>
        <taxon>Bacteria</taxon>
        <taxon>Pseudomonadati</taxon>
        <taxon>Pseudomonadota</taxon>
        <taxon>Alphaproteobacteria</taxon>
        <taxon>Hyphomicrobiales</taxon>
        <taxon>Nitrobacteraceae</taxon>
        <taxon>Bradyrhizobium</taxon>
    </lineage>
</organism>
<evidence type="ECO:0000256" key="1">
    <source>
        <dbReference type="ARBA" id="ARBA00023002"/>
    </source>
</evidence>
<proteinExistence type="predicted"/>
<name>A0A5D3KYQ9_9BRAD</name>
<keyword evidence="1" id="KW-0560">Oxidoreductase</keyword>
<sequence length="361" mass="39925">MSAQVQTAQLKSGAAGAAVFAGSESRKYNYYEPKGRKATHYEDMTVDVQPDPERYLLQDWIISFGDGRPAYSKDSTAAKSSNWHKFRAIDQEWERTHYQRQSTICGMIQNVIDNGRKSGAASRFDKTWVKVLQDHLGAYKHAEFGLGTATMQAQRYGYTQMINNAVLTNSSYKLRFAQDLTLYLAELGIDIGATLDTAAGKKHWLEDPVWQGARKSVESIMGATDYLEQYFAINLVFEPLVGELFRSGFIMQLAAAQGDFITPAVVSAAEADYERNLANAVELFHILAHEPEHAAHNQGVFNGWLAEHGALALEAAKNLQPIWSQPRVKVSSFADALAAAKNRIKTITTEVGIRAPASLTA</sequence>
<dbReference type="InterPro" id="IPR012348">
    <property type="entry name" value="RNR-like"/>
</dbReference>
<dbReference type="Proteomes" id="UP000324758">
    <property type="component" value="Unassembled WGS sequence"/>
</dbReference>
<evidence type="ECO:0000313" key="4">
    <source>
        <dbReference type="Proteomes" id="UP000324758"/>
    </source>
</evidence>
<dbReference type="Gene3D" id="1.10.620.20">
    <property type="entry name" value="Ribonucleotide Reductase, subunit A"/>
    <property type="match status" value="1"/>
</dbReference>
<keyword evidence="2" id="KW-0503">Monooxygenase</keyword>
<dbReference type="SUPFAM" id="SSF47240">
    <property type="entry name" value="Ferritin-like"/>
    <property type="match status" value="1"/>
</dbReference>
<dbReference type="EMBL" id="VSSS01000011">
    <property type="protein sequence ID" value="TYL98700.1"/>
    <property type="molecule type" value="Genomic_DNA"/>
</dbReference>
<evidence type="ECO:0000256" key="2">
    <source>
        <dbReference type="ARBA" id="ARBA00023033"/>
    </source>
</evidence>